<evidence type="ECO:0000259" key="2">
    <source>
        <dbReference type="Pfam" id="PF07127"/>
    </source>
</evidence>
<keyword evidence="6" id="KW-1185">Reference proteome</keyword>
<evidence type="ECO:0000313" key="5">
    <source>
        <dbReference type="EnsemblPlants" id="KEH19716"/>
    </source>
</evidence>
<dbReference type="AlphaFoldDB" id="A0A072TR69"/>
<evidence type="ECO:0000313" key="6">
    <source>
        <dbReference type="Proteomes" id="UP000002051"/>
    </source>
</evidence>
<sequence>MAKIVNFLYSMIIFLSLFLVATKSEPGGHRCSTDSFCPPNMCPPGMTPKCVRFRCKCVPIGWKNLSHVLA</sequence>
<reference evidence="5" key="3">
    <citation type="submission" date="2015-04" db="UniProtKB">
        <authorList>
            <consortium name="EnsemblPlants"/>
        </authorList>
    </citation>
    <scope>IDENTIFICATION</scope>
    <source>
        <strain evidence="5">cv. Jemalong A17</strain>
    </source>
</reference>
<name>A0A072TR69_MEDTR</name>
<dbReference type="InterPro" id="IPR009810">
    <property type="entry name" value="Nodulin_late_dom"/>
</dbReference>
<proteinExistence type="predicted"/>
<accession>A0A072TR69</accession>
<dbReference type="EnsemblPlants" id="KEH19716">
    <property type="protein sequence ID" value="KEH19716"/>
    <property type="gene ID" value="MTR_8g467170"/>
</dbReference>
<protein>
    <submittedName>
        <fullName evidence="3">Nodule Cysteine-Rich (NCR) secreted peptide</fullName>
    </submittedName>
    <submittedName>
        <fullName evidence="4">Putative Late nodulin</fullName>
    </submittedName>
</protein>
<evidence type="ECO:0000313" key="3">
    <source>
        <dbReference type="EMBL" id="KEH19716.1"/>
    </source>
</evidence>
<dbReference type="HOGENOM" id="CLU_181053_0_4_1"/>
<feature type="signal peptide" evidence="1">
    <location>
        <begin position="1"/>
        <end position="24"/>
    </location>
</feature>
<dbReference type="EMBL" id="PSQE01000008">
    <property type="protein sequence ID" value="RHN41028.1"/>
    <property type="molecule type" value="Genomic_DNA"/>
</dbReference>
<reference evidence="3 6" key="2">
    <citation type="journal article" date="2014" name="BMC Genomics">
        <title>An improved genome release (version Mt4.0) for the model legume Medicago truncatula.</title>
        <authorList>
            <person name="Tang H."/>
            <person name="Krishnakumar V."/>
            <person name="Bidwell S."/>
            <person name="Rosen B."/>
            <person name="Chan A."/>
            <person name="Zhou S."/>
            <person name="Gentzbittel L."/>
            <person name="Childs K.L."/>
            <person name="Yandell M."/>
            <person name="Gundlach H."/>
            <person name="Mayer K.F."/>
            <person name="Schwartz D.C."/>
            <person name="Town C.D."/>
        </authorList>
    </citation>
    <scope>GENOME REANNOTATION</scope>
    <source>
        <strain evidence="3">A17</strain>
        <strain evidence="5 6">cv. Jemalong A17</strain>
    </source>
</reference>
<dbReference type="Pfam" id="PF07127">
    <property type="entry name" value="Nodulin_late"/>
    <property type="match status" value="1"/>
</dbReference>
<gene>
    <name evidence="3" type="ordered locus">MTR_8g467170</name>
    <name evidence="4" type="ORF">MtrunA17_Chr8g0361621</name>
</gene>
<evidence type="ECO:0000256" key="1">
    <source>
        <dbReference type="SAM" id="SignalP"/>
    </source>
</evidence>
<dbReference type="Gramene" id="rna47300">
    <property type="protein sequence ID" value="RHN41028.1"/>
    <property type="gene ID" value="gene47300"/>
</dbReference>
<feature type="chain" id="PRO_5014498879" evidence="1">
    <location>
        <begin position="25"/>
        <end position="70"/>
    </location>
</feature>
<keyword evidence="1" id="KW-0732">Signal</keyword>
<dbReference type="GO" id="GO:0046872">
    <property type="term" value="F:metal ion binding"/>
    <property type="evidence" value="ECO:0007669"/>
    <property type="project" value="InterPro"/>
</dbReference>
<evidence type="ECO:0000313" key="4">
    <source>
        <dbReference type="EMBL" id="RHN41028.1"/>
    </source>
</evidence>
<reference evidence="4" key="4">
    <citation type="journal article" date="2018" name="Nat. Plants">
        <title>Whole-genome landscape of Medicago truncatula symbiotic genes.</title>
        <authorList>
            <person name="Pecrix Y."/>
            <person name="Gamas P."/>
            <person name="Carrere S."/>
        </authorList>
    </citation>
    <scope>NUCLEOTIDE SEQUENCE</scope>
    <source>
        <tissue evidence="4">Leaves</tissue>
    </source>
</reference>
<reference evidence="3 6" key="1">
    <citation type="journal article" date="2011" name="Nature">
        <title>The Medicago genome provides insight into the evolution of rhizobial symbioses.</title>
        <authorList>
            <person name="Young N.D."/>
            <person name="Debelle F."/>
            <person name="Oldroyd G.E."/>
            <person name="Geurts R."/>
            <person name="Cannon S.B."/>
            <person name="Udvardi M.K."/>
            <person name="Benedito V.A."/>
            <person name="Mayer K.F."/>
            <person name="Gouzy J."/>
            <person name="Schoof H."/>
            <person name="Van de Peer Y."/>
            <person name="Proost S."/>
            <person name="Cook D.R."/>
            <person name="Meyers B.C."/>
            <person name="Spannagl M."/>
            <person name="Cheung F."/>
            <person name="De Mita S."/>
            <person name="Krishnakumar V."/>
            <person name="Gundlach H."/>
            <person name="Zhou S."/>
            <person name="Mudge J."/>
            <person name="Bharti A.K."/>
            <person name="Murray J.D."/>
            <person name="Naoumkina M.A."/>
            <person name="Rosen B."/>
            <person name="Silverstein K.A."/>
            <person name="Tang H."/>
            <person name="Rombauts S."/>
            <person name="Zhao P.X."/>
            <person name="Zhou P."/>
            <person name="Barbe V."/>
            <person name="Bardou P."/>
            <person name="Bechner M."/>
            <person name="Bellec A."/>
            <person name="Berger A."/>
            <person name="Berges H."/>
            <person name="Bidwell S."/>
            <person name="Bisseling T."/>
            <person name="Choisne N."/>
            <person name="Couloux A."/>
            <person name="Denny R."/>
            <person name="Deshpande S."/>
            <person name="Dai X."/>
            <person name="Doyle J.J."/>
            <person name="Dudez A.M."/>
            <person name="Farmer A.D."/>
            <person name="Fouteau S."/>
            <person name="Franken C."/>
            <person name="Gibelin C."/>
            <person name="Gish J."/>
            <person name="Goldstein S."/>
            <person name="Gonzalez A.J."/>
            <person name="Green P.J."/>
            <person name="Hallab A."/>
            <person name="Hartog M."/>
            <person name="Hua A."/>
            <person name="Humphray S.J."/>
            <person name="Jeong D.H."/>
            <person name="Jing Y."/>
            <person name="Jocker A."/>
            <person name="Kenton S.M."/>
            <person name="Kim D.J."/>
            <person name="Klee K."/>
            <person name="Lai H."/>
            <person name="Lang C."/>
            <person name="Lin S."/>
            <person name="Macmil S.L."/>
            <person name="Magdelenat G."/>
            <person name="Matthews L."/>
            <person name="McCorrison J."/>
            <person name="Monaghan E.L."/>
            <person name="Mun J.H."/>
            <person name="Najar F.Z."/>
            <person name="Nicholson C."/>
            <person name="Noirot C."/>
            <person name="O'Bleness M."/>
            <person name="Paule C.R."/>
            <person name="Poulain J."/>
            <person name="Prion F."/>
            <person name="Qin B."/>
            <person name="Qu C."/>
            <person name="Retzel E.F."/>
            <person name="Riddle C."/>
            <person name="Sallet E."/>
            <person name="Samain S."/>
            <person name="Samson N."/>
            <person name="Sanders I."/>
            <person name="Saurat O."/>
            <person name="Scarpelli C."/>
            <person name="Schiex T."/>
            <person name="Segurens B."/>
            <person name="Severin A.J."/>
            <person name="Sherrier D.J."/>
            <person name="Shi R."/>
            <person name="Sims S."/>
            <person name="Singer S.R."/>
            <person name="Sinharoy S."/>
            <person name="Sterck L."/>
            <person name="Viollet A."/>
            <person name="Wang B.B."/>
            <person name="Wang K."/>
            <person name="Wang M."/>
            <person name="Wang X."/>
            <person name="Warfsmann J."/>
            <person name="Weissenbach J."/>
            <person name="White D.D."/>
            <person name="White J.D."/>
            <person name="Wiley G.B."/>
            <person name="Wincker P."/>
            <person name="Xing Y."/>
            <person name="Yang L."/>
            <person name="Yao Z."/>
            <person name="Ying F."/>
            <person name="Zhai J."/>
            <person name="Zhou L."/>
            <person name="Zuber A."/>
            <person name="Denarie J."/>
            <person name="Dixon R.A."/>
            <person name="May G.D."/>
            <person name="Schwartz D.C."/>
            <person name="Rogers J."/>
            <person name="Quetier F."/>
            <person name="Town C.D."/>
            <person name="Roe B.A."/>
        </authorList>
    </citation>
    <scope>NUCLEOTIDE SEQUENCE [LARGE SCALE GENOMIC DNA]</scope>
    <source>
        <strain evidence="3">A17</strain>
        <strain evidence="5 6">cv. Jemalong A17</strain>
    </source>
</reference>
<dbReference type="Proteomes" id="UP000265566">
    <property type="component" value="Chromosome 8"/>
</dbReference>
<feature type="domain" description="Late nodulin" evidence="2">
    <location>
        <begin position="1"/>
        <end position="56"/>
    </location>
</feature>
<dbReference type="EMBL" id="CM001224">
    <property type="protein sequence ID" value="KEH19716.1"/>
    <property type="molecule type" value="Genomic_DNA"/>
</dbReference>
<organism evidence="3 6">
    <name type="scientific">Medicago truncatula</name>
    <name type="common">Barrel medic</name>
    <name type="synonym">Medicago tribuloides</name>
    <dbReference type="NCBI Taxonomy" id="3880"/>
    <lineage>
        <taxon>Eukaryota</taxon>
        <taxon>Viridiplantae</taxon>
        <taxon>Streptophyta</taxon>
        <taxon>Embryophyta</taxon>
        <taxon>Tracheophyta</taxon>
        <taxon>Spermatophyta</taxon>
        <taxon>Magnoliopsida</taxon>
        <taxon>eudicotyledons</taxon>
        <taxon>Gunneridae</taxon>
        <taxon>Pentapetalae</taxon>
        <taxon>rosids</taxon>
        <taxon>fabids</taxon>
        <taxon>Fabales</taxon>
        <taxon>Fabaceae</taxon>
        <taxon>Papilionoideae</taxon>
        <taxon>50 kb inversion clade</taxon>
        <taxon>NPAAA clade</taxon>
        <taxon>Hologalegina</taxon>
        <taxon>IRL clade</taxon>
        <taxon>Trifolieae</taxon>
        <taxon>Medicago</taxon>
    </lineage>
</organism>
<dbReference type="Proteomes" id="UP000002051">
    <property type="component" value="Chromosome 8"/>
</dbReference>